<dbReference type="Gene3D" id="3.20.20.370">
    <property type="entry name" value="Glycoside hydrolase/deacetylase"/>
    <property type="match status" value="1"/>
</dbReference>
<feature type="domain" description="NodB homology" evidence="3">
    <location>
        <begin position="88"/>
        <end position="327"/>
    </location>
</feature>
<dbReference type="Pfam" id="PF01522">
    <property type="entry name" value="Polysacc_deac_1"/>
    <property type="match status" value="1"/>
</dbReference>
<dbReference type="SUPFAM" id="SSF88713">
    <property type="entry name" value="Glycoside hydrolase/deacetylase"/>
    <property type="match status" value="1"/>
</dbReference>
<dbReference type="GO" id="GO:0005975">
    <property type="term" value="P:carbohydrate metabolic process"/>
    <property type="evidence" value="ECO:0007669"/>
    <property type="project" value="InterPro"/>
</dbReference>
<evidence type="ECO:0000256" key="2">
    <source>
        <dbReference type="ARBA" id="ARBA00022729"/>
    </source>
</evidence>
<dbReference type="Proteomes" id="UP000446768">
    <property type="component" value="Unassembled WGS sequence"/>
</dbReference>
<dbReference type="RefSeq" id="WP_154381928.1">
    <property type="nucleotide sequence ID" value="NZ_WKJJ01000032.1"/>
</dbReference>
<dbReference type="AlphaFoldDB" id="A0A7X2IUM7"/>
<name>A0A7X2IUM7_9BURK</name>
<keyword evidence="2" id="KW-0732">Signal</keyword>
<accession>A0A7X2IUM7</accession>
<proteinExistence type="predicted"/>
<sequence>MNTYQRSAAPLPTLMRAIGNSYSLWQAGRGRLCIVNYHRILETHDPLLGNEPDLATFREHMKMLADCFNVLPLHKALHALQSHTMPPRAVCITFDDGYRSTYELALPVLQEFNLPATVFVTTGYVDRRENMWNDRIVEAVRSIQGDQLDLRPAGAGRYPLATVTERCVAAHELTQKAKYLPPAERMALIASLEAVTDSQAAPLMLSSDMIRALHRAGIEIGAHTVSHPILTSLPDDVALQEMVDSKRTLEAIIGEPVRYFAYPNGKAGLDFDQRHMAMARQAGFAAAFTTAPGPVSASQDMYTLSRSRPWDATTFFYMLRLLRWLAG</sequence>
<gene>
    <name evidence="4" type="ORF">GJ700_32445</name>
</gene>
<keyword evidence="5" id="KW-1185">Reference proteome</keyword>
<protein>
    <submittedName>
        <fullName evidence="4">Polysaccharide deacetylase family protein</fullName>
    </submittedName>
</protein>
<evidence type="ECO:0000256" key="1">
    <source>
        <dbReference type="ARBA" id="ARBA00004613"/>
    </source>
</evidence>
<organism evidence="4 5">
    <name type="scientific">Pseudoduganella rivuli</name>
    <dbReference type="NCBI Taxonomy" id="2666085"/>
    <lineage>
        <taxon>Bacteria</taxon>
        <taxon>Pseudomonadati</taxon>
        <taxon>Pseudomonadota</taxon>
        <taxon>Betaproteobacteria</taxon>
        <taxon>Burkholderiales</taxon>
        <taxon>Oxalobacteraceae</taxon>
        <taxon>Telluria group</taxon>
        <taxon>Pseudoduganella</taxon>
    </lineage>
</organism>
<reference evidence="4 5" key="1">
    <citation type="submission" date="2019-11" db="EMBL/GenBank/DDBJ databases">
        <title>Novel species isolated from a subtropical stream in China.</title>
        <authorList>
            <person name="Lu H."/>
        </authorList>
    </citation>
    <scope>NUCLEOTIDE SEQUENCE [LARGE SCALE GENOMIC DNA]</scope>
    <source>
        <strain evidence="4 5">FT92W</strain>
    </source>
</reference>
<dbReference type="EMBL" id="WKJJ01000032">
    <property type="protein sequence ID" value="MRV76431.1"/>
    <property type="molecule type" value="Genomic_DNA"/>
</dbReference>
<dbReference type="GO" id="GO:0005576">
    <property type="term" value="C:extracellular region"/>
    <property type="evidence" value="ECO:0007669"/>
    <property type="project" value="UniProtKB-SubCell"/>
</dbReference>
<dbReference type="InterPro" id="IPR051398">
    <property type="entry name" value="Polysacch_Deacetylase"/>
</dbReference>
<dbReference type="InterPro" id="IPR011330">
    <property type="entry name" value="Glyco_hydro/deAcase_b/a-brl"/>
</dbReference>
<comment type="subcellular location">
    <subcellularLocation>
        <location evidence="1">Secreted</location>
    </subcellularLocation>
</comment>
<dbReference type="PANTHER" id="PTHR34216">
    <property type="match status" value="1"/>
</dbReference>
<evidence type="ECO:0000259" key="3">
    <source>
        <dbReference type="PROSITE" id="PS51677"/>
    </source>
</evidence>
<dbReference type="CDD" id="cd10918">
    <property type="entry name" value="CE4_NodB_like_5s_6s"/>
    <property type="match status" value="1"/>
</dbReference>
<comment type="caution">
    <text evidence="4">The sequence shown here is derived from an EMBL/GenBank/DDBJ whole genome shotgun (WGS) entry which is preliminary data.</text>
</comment>
<dbReference type="InterPro" id="IPR002509">
    <property type="entry name" value="NODB_dom"/>
</dbReference>
<dbReference type="PANTHER" id="PTHR34216:SF3">
    <property type="entry name" value="POLY-BETA-1,6-N-ACETYL-D-GLUCOSAMINE N-DEACETYLASE"/>
    <property type="match status" value="1"/>
</dbReference>
<dbReference type="GO" id="GO:0016810">
    <property type="term" value="F:hydrolase activity, acting on carbon-nitrogen (but not peptide) bonds"/>
    <property type="evidence" value="ECO:0007669"/>
    <property type="project" value="InterPro"/>
</dbReference>
<evidence type="ECO:0000313" key="5">
    <source>
        <dbReference type="Proteomes" id="UP000446768"/>
    </source>
</evidence>
<dbReference type="PROSITE" id="PS51677">
    <property type="entry name" value="NODB"/>
    <property type="match status" value="1"/>
</dbReference>
<evidence type="ECO:0000313" key="4">
    <source>
        <dbReference type="EMBL" id="MRV76431.1"/>
    </source>
</evidence>